<dbReference type="InterPro" id="IPR029044">
    <property type="entry name" value="Nucleotide-diphossugar_trans"/>
</dbReference>
<dbReference type="InterPro" id="IPR002495">
    <property type="entry name" value="Glyco_trans_8"/>
</dbReference>
<evidence type="ECO:0000313" key="4">
    <source>
        <dbReference type="Proteomes" id="UP000663860"/>
    </source>
</evidence>
<dbReference type="Gene3D" id="3.90.550.10">
    <property type="entry name" value="Spore Coat Polysaccharide Biosynthesis Protein SpsA, Chain A"/>
    <property type="match status" value="1"/>
</dbReference>
<dbReference type="AlphaFoldDB" id="A0A814I1P0"/>
<comment type="similarity">
    <text evidence="1">Belongs to the glycosyltransferase 8 family. Glycogenin subfamily.</text>
</comment>
<dbReference type="Pfam" id="PF01501">
    <property type="entry name" value="Glyco_transf_8"/>
    <property type="match status" value="1"/>
</dbReference>
<dbReference type="GO" id="GO:0008466">
    <property type="term" value="F:glycogenin glucosyltransferase activity"/>
    <property type="evidence" value="ECO:0007669"/>
    <property type="project" value="UniProtKB-EC"/>
</dbReference>
<dbReference type="PANTHER" id="PTHR11183">
    <property type="entry name" value="GLYCOGENIN SUBFAMILY MEMBER"/>
    <property type="match status" value="1"/>
</dbReference>
<dbReference type="EC" id="2.4.1.186" evidence="2"/>
<evidence type="ECO:0000313" key="3">
    <source>
        <dbReference type="EMBL" id="CAF1017525.1"/>
    </source>
</evidence>
<reference evidence="3" key="1">
    <citation type="submission" date="2021-02" db="EMBL/GenBank/DDBJ databases">
        <authorList>
            <person name="Nowell W R."/>
        </authorList>
    </citation>
    <scope>NUCLEOTIDE SEQUENCE</scope>
</reference>
<dbReference type="Proteomes" id="UP000663860">
    <property type="component" value="Unassembled WGS sequence"/>
</dbReference>
<comment type="caution">
    <text evidence="3">The sequence shown here is derived from an EMBL/GenBank/DDBJ whole genome shotgun (WGS) entry which is preliminary data.</text>
</comment>
<protein>
    <recommendedName>
        <fullName evidence="2">glycogenin glucosyltransferase</fullName>
        <ecNumber evidence="2">2.4.1.186</ecNumber>
    </recommendedName>
</protein>
<organism evidence="3 4">
    <name type="scientific">Adineta steineri</name>
    <dbReference type="NCBI Taxonomy" id="433720"/>
    <lineage>
        <taxon>Eukaryota</taxon>
        <taxon>Metazoa</taxon>
        <taxon>Spiralia</taxon>
        <taxon>Gnathifera</taxon>
        <taxon>Rotifera</taxon>
        <taxon>Eurotatoria</taxon>
        <taxon>Bdelloidea</taxon>
        <taxon>Adinetida</taxon>
        <taxon>Adinetidae</taxon>
        <taxon>Adineta</taxon>
    </lineage>
</organism>
<accession>A0A814I1P0</accession>
<proteinExistence type="inferred from homology"/>
<dbReference type="GO" id="GO:0005978">
    <property type="term" value="P:glycogen biosynthetic process"/>
    <property type="evidence" value="ECO:0007669"/>
    <property type="project" value="UniProtKB-ARBA"/>
</dbReference>
<name>A0A814I1P0_9BILA</name>
<dbReference type="EMBL" id="CAJNOE010000179">
    <property type="protein sequence ID" value="CAF1017525.1"/>
    <property type="molecule type" value="Genomic_DNA"/>
</dbReference>
<dbReference type="InterPro" id="IPR050587">
    <property type="entry name" value="GNT1/Glycosyltrans_8"/>
</dbReference>
<gene>
    <name evidence="3" type="ORF">IZO911_LOCUS18532</name>
</gene>
<sequence length="370" mass="43600">MKLTRQLKAWMNKSLWKGMITMLFLLFIAFQKQIDRIGVGCQNQLPVQNLERNTRREAIVSLYTGDTYLPAILVLGYTLNKYHVNNNRDMILLIPKGSLNDDRHIAMIKTIGWKLMYVTRMSYPGKVNPQLVDGLVKLHAWNMTQYDIILTLDADAMIVGSIEEPFEQMRTNSTIQMLAVDDAGIPSSYRKELRSYFNSGVLFFRPNSTHFTELVHLSANKSFYDLKYPQQNLLNKYFHDHWISLPPIFNMLDHLNGKHHVWNNQTNNSRIIHFAGSHKPWDMLHRLKPNQVDTDRMWRQYFGALVTENGWRKDDFLVPLASQPFRKKFRYDQWIRTDLQPVQLSRPEPVRPLWNIRPNRIGRIPARKHL</sequence>
<evidence type="ECO:0000256" key="1">
    <source>
        <dbReference type="ARBA" id="ARBA00038162"/>
    </source>
</evidence>
<dbReference type="SUPFAM" id="SSF53448">
    <property type="entry name" value="Nucleotide-diphospho-sugar transferases"/>
    <property type="match status" value="1"/>
</dbReference>
<evidence type="ECO:0000256" key="2">
    <source>
        <dbReference type="ARBA" id="ARBA00038934"/>
    </source>
</evidence>